<sequence length="611" mass="70448">MSKYLSSDLWKPSNGFIATETEDKIIKEKYKNLSILAGPGAGKTEILAQRANFLLQTGICKAPQKILALSFKVDAATNINNRVTLRCGRELSRRFISSTFDAFFISIVRRFSTLLPDWIQMPANFDVYPFDKYWWDDYQRKELGGQVFHCKKSYSPLDLSLEPNGAIVNFWDYCTVNKIADYSMCCSMAFTIVKNYLQVRNLILSTYKYLFLDEFQDMTNAQYSFVKTVFKGSDTIITAVGDANQMIMGWAGANPKNFENLKKDFNLEIIPLVINHRSNSNIIGLVNYVIKDLTPKGEEPIVYQGTRTDSPPALSIGIKKFDDVNRESEYISKFINLIISDNVYLTPSDFVLILRQKSQDYFELSNEIFQNNGLNLRNEDALVVEDGVKIQDLMVEPLSVFLILLIRYKVGYINYMQEKELERLSSFFTGYDLSQDRDYKRLREFIVNLTLFLDLSSSIEKSVNKIIEVIGDERIKAVFPQYKSQYLTKVIKSFCTLFQNALDKNLQIIEQAINDYEGINQVKLMTIHKSKGLEFDTVFFVDFHEDSWWGLCKAVQQCDSEKQREEKNSFFVGISRAKERLFFTKSKGKWPPVISELLQGSDLVVDMPEIK</sequence>
<proteinExistence type="inferred from homology"/>
<evidence type="ECO:0000256" key="2">
    <source>
        <dbReference type="ARBA" id="ARBA00022741"/>
    </source>
</evidence>
<keyword evidence="3 10" id="KW-0378">Hydrolase</keyword>
<dbReference type="RefSeq" id="WP_274691145.1">
    <property type="nucleotide sequence ID" value="NZ_JAPMOU010000043.1"/>
</dbReference>
<dbReference type="PANTHER" id="PTHR11070">
    <property type="entry name" value="UVRD / RECB / PCRA DNA HELICASE FAMILY MEMBER"/>
    <property type="match status" value="1"/>
</dbReference>
<keyword evidence="5 10" id="KW-0067">ATP-binding</keyword>
<evidence type="ECO:0000256" key="4">
    <source>
        <dbReference type="ARBA" id="ARBA00022806"/>
    </source>
</evidence>
<evidence type="ECO:0000256" key="7">
    <source>
        <dbReference type="ARBA" id="ARBA00034617"/>
    </source>
</evidence>
<dbReference type="GO" id="GO:0004386">
    <property type="term" value="F:helicase activity"/>
    <property type="evidence" value="ECO:0007669"/>
    <property type="project" value="UniProtKB-KW"/>
</dbReference>
<dbReference type="InterPro" id="IPR000212">
    <property type="entry name" value="DNA_helicase_UvrD/REP"/>
</dbReference>
<dbReference type="Pfam" id="PF00580">
    <property type="entry name" value="UvrD-helicase"/>
    <property type="match status" value="2"/>
</dbReference>
<keyword evidence="6" id="KW-0413">Isomerase</keyword>
<dbReference type="InterPro" id="IPR014016">
    <property type="entry name" value="UvrD-like_ATP-bd"/>
</dbReference>
<dbReference type="Proteomes" id="UP001528823">
    <property type="component" value="Unassembled WGS sequence"/>
</dbReference>
<dbReference type="EC" id="5.6.2.4" evidence="8"/>
<accession>A0ABT5UFS3</accession>
<organism evidence="12 13">
    <name type="scientific">Spartinivicinus poritis</name>
    <dbReference type="NCBI Taxonomy" id="2994640"/>
    <lineage>
        <taxon>Bacteria</taxon>
        <taxon>Pseudomonadati</taxon>
        <taxon>Pseudomonadota</taxon>
        <taxon>Gammaproteobacteria</taxon>
        <taxon>Oceanospirillales</taxon>
        <taxon>Zooshikellaceae</taxon>
        <taxon>Spartinivicinus</taxon>
    </lineage>
</organism>
<dbReference type="PROSITE" id="PS51198">
    <property type="entry name" value="UVRD_HELICASE_ATP_BIND"/>
    <property type="match status" value="1"/>
</dbReference>
<keyword evidence="4 10" id="KW-0347">Helicase</keyword>
<dbReference type="CDD" id="cd17932">
    <property type="entry name" value="DEXQc_UvrD"/>
    <property type="match status" value="1"/>
</dbReference>
<gene>
    <name evidence="12" type="ORF">ORQ98_23010</name>
</gene>
<evidence type="ECO:0000313" key="12">
    <source>
        <dbReference type="EMBL" id="MDE1464836.1"/>
    </source>
</evidence>
<evidence type="ECO:0000256" key="3">
    <source>
        <dbReference type="ARBA" id="ARBA00022801"/>
    </source>
</evidence>
<dbReference type="InterPro" id="IPR013986">
    <property type="entry name" value="DExx_box_DNA_helicase_dom_sf"/>
</dbReference>
<feature type="binding site" evidence="10">
    <location>
        <begin position="37"/>
        <end position="44"/>
    </location>
    <ligand>
        <name>ATP</name>
        <dbReference type="ChEBI" id="CHEBI:30616"/>
    </ligand>
</feature>
<dbReference type="EMBL" id="JAPMOU010000043">
    <property type="protein sequence ID" value="MDE1464836.1"/>
    <property type="molecule type" value="Genomic_DNA"/>
</dbReference>
<comment type="caution">
    <text evidence="12">The sequence shown here is derived from an EMBL/GenBank/DDBJ whole genome shotgun (WGS) entry which is preliminary data.</text>
</comment>
<evidence type="ECO:0000256" key="6">
    <source>
        <dbReference type="ARBA" id="ARBA00023235"/>
    </source>
</evidence>
<evidence type="ECO:0000256" key="5">
    <source>
        <dbReference type="ARBA" id="ARBA00022840"/>
    </source>
</evidence>
<dbReference type="Gene3D" id="1.10.10.160">
    <property type="match status" value="1"/>
</dbReference>
<evidence type="ECO:0000256" key="8">
    <source>
        <dbReference type="ARBA" id="ARBA00034808"/>
    </source>
</evidence>
<evidence type="ECO:0000259" key="11">
    <source>
        <dbReference type="PROSITE" id="PS51198"/>
    </source>
</evidence>
<evidence type="ECO:0000256" key="9">
    <source>
        <dbReference type="ARBA" id="ARBA00048988"/>
    </source>
</evidence>
<dbReference type="SUPFAM" id="SSF52540">
    <property type="entry name" value="P-loop containing nucleoside triphosphate hydrolases"/>
    <property type="match status" value="1"/>
</dbReference>
<feature type="domain" description="UvrD-like helicase ATP-binding" evidence="11">
    <location>
        <begin position="16"/>
        <end position="279"/>
    </location>
</feature>
<dbReference type="PANTHER" id="PTHR11070:SF67">
    <property type="entry name" value="DNA 3'-5' HELICASE"/>
    <property type="match status" value="1"/>
</dbReference>
<reference evidence="12 13" key="1">
    <citation type="submission" date="2022-11" db="EMBL/GenBank/DDBJ databases">
        <title>Spartinivicinus poritis sp. nov., isolated from scleractinian coral Porites lutea.</title>
        <authorList>
            <person name="Zhang G."/>
            <person name="Cai L."/>
            <person name="Wei Q."/>
        </authorList>
    </citation>
    <scope>NUCLEOTIDE SEQUENCE [LARGE SCALE GENOMIC DNA]</scope>
    <source>
        <strain evidence="12 13">A2-2</strain>
    </source>
</reference>
<protein>
    <recommendedName>
        <fullName evidence="8">DNA 3'-5' helicase</fullName>
        <ecNumber evidence="8">5.6.2.4</ecNumber>
    </recommendedName>
</protein>
<comment type="similarity">
    <text evidence="1">Belongs to the helicase family. UvrD subfamily.</text>
</comment>
<keyword evidence="13" id="KW-1185">Reference proteome</keyword>
<name>A0ABT5UFS3_9GAMM</name>
<comment type="catalytic activity">
    <reaction evidence="7">
        <text>Couples ATP hydrolysis with the unwinding of duplex DNA by translocating in the 3'-5' direction.</text>
        <dbReference type="EC" id="5.6.2.4"/>
    </reaction>
</comment>
<evidence type="ECO:0000256" key="10">
    <source>
        <dbReference type="PROSITE-ProRule" id="PRU00560"/>
    </source>
</evidence>
<evidence type="ECO:0000313" key="13">
    <source>
        <dbReference type="Proteomes" id="UP001528823"/>
    </source>
</evidence>
<dbReference type="Gene3D" id="1.10.486.10">
    <property type="entry name" value="PCRA, domain 4"/>
    <property type="match status" value="1"/>
</dbReference>
<dbReference type="Gene3D" id="3.40.50.300">
    <property type="entry name" value="P-loop containing nucleotide triphosphate hydrolases"/>
    <property type="match status" value="3"/>
</dbReference>
<dbReference type="Pfam" id="PF13361">
    <property type="entry name" value="UvrD_C"/>
    <property type="match status" value="1"/>
</dbReference>
<evidence type="ECO:0000256" key="1">
    <source>
        <dbReference type="ARBA" id="ARBA00009922"/>
    </source>
</evidence>
<dbReference type="InterPro" id="IPR014017">
    <property type="entry name" value="DNA_helicase_UvrD-like_C"/>
</dbReference>
<keyword evidence="2 10" id="KW-0547">Nucleotide-binding</keyword>
<comment type="catalytic activity">
    <reaction evidence="9">
        <text>ATP + H2O = ADP + phosphate + H(+)</text>
        <dbReference type="Rhea" id="RHEA:13065"/>
        <dbReference type="ChEBI" id="CHEBI:15377"/>
        <dbReference type="ChEBI" id="CHEBI:15378"/>
        <dbReference type="ChEBI" id="CHEBI:30616"/>
        <dbReference type="ChEBI" id="CHEBI:43474"/>
        <dbReference type="ChEBI" id="CHEBI:456216"/>
        <dbReference type="EC" id="5.6.2.4"/>
    </reaction>
</comment>
<dbReference type="InterPro" id="IPR027417">
    <property type="entry name" value="P-loop_NTPase"/>
</dbReference>